<keyword evidence="2" id="KW-0238">DNA-binding</keyword>
<evidence type="ECO:0000256" key="1">
    <source>
        <dbReference type="ARBA" id="ARBA00023015"/>
    </source>
</evidence>
<dbReference type="Gene3D" id="3.20.80.10">
    <property type="entry name" value="Regulatory factor, effector binding domain"/>
    <property type="match status" value="1"/>
</dbReference>
<evidence type="ECO:0000256" key="2">
    <source>
        <dbReference type="ARBA" id="ARBA00023125"/>
    </source>
</evidence>
<dbReference type="Pfam" id="PF06445">
    <property type="entry name" value="GyrI-like"/>
    <property type="match status" value="1"/>
</dbReference>
<proteinExistence type="predicted"/>
<evidence type="ECO:0000313" key="5">
    <source>
        <dbReference type="EMBL" id="KKA07835.1"/>
    </source>
</evidence>
<dbReference type="Proteomes" id="UP000033662">
    <property type="component" value="Unassembled WGS sequence"/>
</dbReference>
<dbReference type="SMART" id="SM00342">
    <property type="entry name" value="HTH_ARAC"/>
    <property type="match status" value="1"/>
</dbReference>
<dbReference type="PANTHER" id="PTHR47504">
    <property type="entry name" value="RIGHT ORIGIN-BINDING PROTEIN"/>
    <property type="match status" value="1"/>
</dbReference>
<evidence type="ECO:0000259" key="4">
    <source>
        <dbReference type="PROSITE" id="PS01124"/>
    </source>
</evidence>
<dbReference type="InterPro" id="IPR018060">
    <property type="entry name" value="HTH_AraC"/>
</dbReference>
<sequence length="285" mass="32529">MLSIERALWYIELELGSQLDLGRVAHHCNMSPFALARLFALSTGWSVMRYIRARRLSQAALTLRRGAPDILQVALDAGYGSHEAFTRAFCDLFGFTPKQVRGHEDEHLSLVEPLRMKERKLITLSEPRFETRAEFFIAGLGDRFTFDKNEGIVGLWQAFSPYLGQVPNQVNNGSYGLCCNPGPDGSFEYIAGTEVSCVEGLPPVFRYFRVPQQNYVVFRHQGHISTIHQTFFTIFNHWLPESEYELADAPEFEEYSPDFEPSRGKGYVDVWIPLARRQAFHAINV</sequence>
<organism evidence="5 6">
    <name type="scientific">Pseudomonas kilonensis</name>
    <dbReference type="NCBI Taxonomy" id="132476"/>
    <lineage>
        <taxon>Bacteria</taxon>
        <taxon>Pseudomonadati</taxon>
        <taxon>Pseudomonadota</taxon>
        <taxon>Gammaproteobacteria</taxon>
        <taxon>Pseudomonadales</taxon>
        <taxon>Pseudomonadaceae</taxon>
        <taxon>Pseudomonas</taxon>
    </lineage>
</organism>
<accession>A0A0F4XPW0</accession>
<dbReference type="PATRIC" id="fig|132476.4.peg.6433"/>
<protein>
    <submittedName>
        <fullName evidence="5">AraC family transcriptional regulator</fullName>
    </submittedName>
</protein>
<evidence type="ECO:0000313" key="6">
    <source>
        <dbReference type="Proteomes" id="UP000033662"/>
    </source>
</evidence>
<evidence type="ECO:0000256" key="3">
    <source>
        <dbReference type="ARBA" id="ARBA00023163"/>
    </source>
</evidence>
<dbReference type="SUPFAM" id="SSF55136">
    <property type="entry name" value="Probable bacterial effector-binding domain"/>
    <property type="match status" value="1"/>
</dbReference>
<comment type="caution">
    <text evidence="5">The sequence shown here is derived from an EMBL/GenBank/DDBJ whole genome shotgun (WGS) entry which is preliminary data.</text>
</comment>
<keyword evidence="3" id="KW-0804">Transcription</keyword>
<dbReference type="Pfam" id="PF12833">
    <property type="entry name" value="HTH_18"/>
    <property type="match status" value="1"/>
</dbReference>
<dbReference type="Gene3D" id="1.10.10.60">
    <property type="entry name" value="Homeodomain-like"/>
    <property type="match status" value="2"/>
</dbReference>
<feature type="domain" description="HTH araC/xylS-type" evidence="4">
    <location>
        <begin position="5"/>
        <end position="103"/>
    </location>
</feature>
<dbReference type="PANTHER" id="PTHR47504:SF5">
    <property type="entry name" value="RIGHT ORIGIN-BINDING PROTEIN"/>
    <property type="match status" value="1"/>
</dbReference>
<reference evidence="5 6" key="1">
    <citation type="submission" date="2015-03" db="EMBL/GenBank/DDBJ databases">
        <title>Pseudomonas fluorescens 1855-344 Genome sequencing and assembly.</title>
        <authorList>
            <person name="Eng W.W.H."/>
            <person name="Gan H.M."/>
            <person name="Savka M.A."/>
        </authorList>
    </citation>
    <scope>NUCLEOTIDE SEQUENCE [LARGE SCALE GENOMIC DNA]</scope>
    <source>
        <strain evidence="5 6">1855-344</strain>
    </source>
</reference>
<dbReference type="EMBL" id="JZXC01000009">
    <property type="protein sequence ID" value="KKA07835.1"/>
    <property type="molecule type" value="Genomic_DNA"/>
</dbReference>
<dbReference type="GO" id="GO:0003700">
    <property type="term" value="F:DNA-binding transcription factor activity"/>
    <property type="evidence" value="ECO:0007669"/>
    <property type="project" value="InterPro"/>
</dbReference>
<dbReference type="OrthoDB" id="282744at2"/>
<dbReference type="InterPro" id="IPR050959">
    <property type="entry name" value="MarA-like"/>
</dbReference>
<keyword evidence="1" id="KW-0805">Transcription regulation</keyword>
<dbReference type="InterPro" id="IPR029442">
    <property type="entry name" value="GyrI-like"/>
</dbReference>
<dbReference type="PROSITE" id="PS01124">
    <property type="entry name" value="HTH_ARAC_FAMILY_2"/>
    <property type="match status" value="1"/>
</dbReference>
<dbReference type="InterPro" id="IPR010499">
    <property type="entry name" value="AraC_E-bd"/>
</dbReference>
<gene>
    <name evidence="5" type="ORF">VP02_11775</name>
</gene>
<dbReference type="InterPro" id="IPR011256">
    <property type="entry name" value="Reg_factor_effector_dom_sf"/>
</dbReference>
<name>A0A0F4XPW0_9PSED</name>
<dbReference type="SUPFAM" id="SSF46689">
    <property type="entry name" value="Homeodomain-like"/>
    <property type="match status" value="2"/>
</dbReference>
<dbReference type="GO" id="GO:0043565">
    <property type="term" value="F:sequence-specific DNA binding"/>
    <property type="evidence" value="ECO:0007669"/>
    <property type="project" value="InterPro"/>
</dbReference>
<dbReference type="SMART" id="SM00871">
    <property type="entry name" value="AraC_E_bind"/>
    <property type="match status" value="1"/>
</dbReference>
<dbReference type="AlphaFoldDB" id="A0A0F4XPW0"/>
<dbReference type="InterPro" id="IPR009057">
    <property type="entry name" value="Homeodomain-like_sf"/>
</dbReference>